<dbReference type="Pfam" id="PF00392">
    <property type="entry name" value="GntR"/>
    <property type="match status" value="1"/>
</dbReference>
<organism evidence="5 6">
    <name type="scientific">Streptomyces tremellae</name>
    <dbReference type="NCBI Taxonomy" id="1124239"/>
    <lineage>
        <taxon>Bacteria</taxon>
        <taxon>Bacillati</taxon>
        <taxon>Actinomycetota</taxon>
        <taxon>Actinomycetes</taxon>
        <taxon>Kitasatosporales</taxon>
        <taxon>Streptomycetaceae</taxon>
        <taxon>Streptomyces</taxon>
    </lineage>
</organism>
<dbReference type="Pfam" id="PF07729">
    <property type="entry name" value="FCD"/>
    <property type="match status" value="1"/>
</dbReference>
<dbReference type="Gene3D" id="1.20.120.530">
    <property type="entry name" value="GntR ligand-binding domain-like"/>
    <property type="match status" value="1"/>
</dbReference>
<evidence type="ECO:0000313" key="5">
    <source>
        <dbReference type="EMBL" id="GAA3716381.1"/>
    </source>
</evidence>
<keyword evidence="1" id="KW-0805">Transcription regulation</keyword>
<dbReference type="PANTHER" id="PTHR43537">
    <property type="entry name" value="TRANSCRIPTIONAL REGULATOR, GNTR FAMILY"/>
    <property type="match status" value="1"/>
</dbReference>
<gene>
    <name evidence="5" type="ORF">GCM10023082_12550</name>
</gene>
<dbReference type="SMART" id="SM00345">
    <property type="entry name" value="HTH_GNTR"/>
    <property type="match status" value="1"/>
</dbReference>
<keyword evidence="2" id="KW-0238">DNA-binding</keyword>
<dbReference type="PANTHER" id="PTHR43537:SF24">
    <property type="entry name" value="GLUCONATE OPERON TRANSCRIPTIONAL REPRESSOR"/>
    <property type="match status" value="1"/>
</dbReference>
<protein>
    <submittedName>
        <fullName evidence="5">GntR family transcriptional regulator</fullName>
    </submittedName>
</protein>
<evidence type="ECO:0000313" key="6">
    <source>
        <dbReference type="Proteomes" id="UP001499884"/>
    </source>
</evidence>
<dbReference type="SUPFAM" id="SSF48008">
    <property type="entry name" value="GntR ligand-binding domain-like"/>
    <property type="match status" value="1"/>
</dbReference>
<feature type="domain" description="HTH gntR-type" evidence="4">
    <location>
        <begin position="10"/>
        <end position="77"/>
    </location>
</feature>
<dbReference type="Gene3D" id="1.10.10.10">
    <property type="entry name" value="Winged helix-like DNA-binding domain superfamily/Winged helix DNA-binding domain"/>
    <property type="match status" value="1"/>
</dbReference>
<accession>A0ABP7ECQ4</accession>
<comment type="caution">
    <text evidence="5">The sequence shown here is derived from an EMBL/GenBank/DDBJ whole genome shotgun (WGS) entry which is preliminary data.</text>
</comment>
<dbReference type="EMBL" id="BAABEP010000005">
    <property type="protein sequence ID" value="GAA3716381.1"/>
    <property type="molecule type" value="Genomic_DNA"/>
</dbReference>
<dbReference type="PROSITE" id="PS50949">
    <property type="entry name" value="HTH_GNTR"/>
    <property type="match status" value="1"/>
</dbReference>
<name>A0ABP7ECQ4_9ACTN</name>
<dbReference type="Proteomes" id="UP001499884">
    <property type="component" value="Unassembled WGS sequence"/>
</dbReference>
<evidence type="ECO:0000256" key="1">
    <source>
        <dbReference type="ARBA" id="ARBA00023015"/>
    </source>
</evidence>
<sequence>MTGGHGTREVPAAERAYSETKELVLNGEFPGGHFLTEGDIAERLGMSRTPVREAFIRLRTEGLLRLMPRRGAVVVPVQRGEAEDVLDAREAVETAAVRRLGGRPDDIPRVVQQLRAALEVQRARAETGDLGKFIQADEAFHRLIVGAGRNALLIDFYATLADRQRRMSIHALGPGPEQFPPVLREHEELIRIIESSEHEAFAPALRAHLDWAYRH</sequence>
<dbReference type="InterPro" id="IPR036388">
    <property type="entry name" value="WH-like_DNA-bd_sf"/>
</dbReference>
<keyword evidence="3" id="KW-0804">Transcription</keyword>
<dbReference type="InterPro" id="IPR011711">
    <property type="entry name" value="GntR_C"/>
</dbReference>
<dbReference type="SMART" id="SM00895">
    <property type="entry name" value="FCD"/>
    <property type="match status" value="1"/>
</dbReference>
<dbReference type="CDD" id="cd07377">
    <property type="entry name" value="WHTH_GntR"/>
    <property type="match status" value="1"/>
</dbReference>
<evidence type="ECO:0000256" key="3">
    <source>
        <dbReference type="ARBA" id="ARBA00023163"/>
    </source>
</evidence>
<dbReference type="InterPro" id="IPR036390">
    <property type="entry name" value="WH_DNA-bd_sf"/>
</dbReference>
<evidence type="ECO:0000256" key="2">
    <source>
        <dbReference type="ARBA" id="ARBA00023125"/>
    </source>
</evidence>
<reference evidence="6" key="1">
    <citation type="journal article" date="2019" name="Int. J. Syst. Evol. Microbiol.">
        <title>The Global Catalogue of Microorganisms (GCM) 10K type strain sequencing project: providing services to taxonomists for standard genome sequencing and annotation.</title>
        <authorList>
            <consortium name="The Broad Institute Genomics Platform"/>
            <consortium name="The Broad Institute Genome Sequencing Center for Infectious Disease"/>
            <person name="Wu L."/>
            <person name="Ma J."/>
        </authorList>
    </citation>
    <scope>NUCLEOTIDE SEQUENCE [LARGE SCALE GENOMIC DNA]</scope>
    <source>
        <strain evidence="6">JCM 30846</strain>
    </source>
</reference>
<keyword evidence="6" id="KW-1185">Reference proteome</keyword>
<evidence type="ECO:0000259" key="4">
    <source>
        <dbReference type="PROSITE" id="PS50949"/>
    </source>
</evidence>
<dbReference type="SUPFAM" id="SSF46785">
    <property type="entry name" value="Winged helix' DNA-binding domain"/>
    <property type="match status" value="1"/>
</dbReference>
<dbReference type="PRINTS" id="PR00035">
    <property type="entry name" value="HTHGNTR"/>
</dbReference>
<proteinExistence type="predicted"/>
<dbReference type="InterPro" id="IPR000524">
    <property type="entry name" value="Tscrpt_reg_HTH_GntR"/>
</dbReference>
<dbReference type="InterPro" id="IPR008920">
    <property type="entry name" value="TF_FadR/GntR_C"/>
</dbReference>